<dbReference type="KEGG" id="sgrg:L0C25_11475"/>
<gene>
    <name evidence="2" type="ORF">L0C25_11475</name>
</gene>
<name>A0AA46TLS9_9ACTN</name>
<dbReference type="Proteomes" id="UP001164390">
    <property type="component" value="Chromosome"/>
</dbReference>
<organism evidence="2 3">
    <name type="scientific">Solicola gregarius</name>
    <dbReference type="NCBI Taxonomy" id="2908642"/>
    <lineage>
        <taxon>Bacteria</taxon>
        <taxon>Bacillati</taxon>
        <taxon>Actinomycetota</taxon>
        <taxon>Actinomycetes</taxon>
        <taxon>Propionibacteriales</taxon>
        <taxon>Nocardioidaceae</taxon>
        <taxon>Solicola</taxon>
    </lineage>
</organism>
<dbReference type="Gene3D" id="3.40.430.10">
    <property type="entry name" value="Dihydrofolate Reductase, subunit A"/>
    <property type="match status" value="1"/>
</dbReference>
<dbReference type="RefSeq" id="WP_271636633.1">
    <property type="nucleotide sequence ID" value="NZ_CP094970.1"/>
</dbReference>
<evidence type="ECO:0000313" key="3">
    <source>
        <dbReference type="Proteomes" id="UP001164390"/>
    </source>
</evidence>
<dbReference type="InterPro" id="IPR002734">
    <property type="entry name" value="RibDG_C"/>
</dbReference>
<dbReference type="EMBL" id="CP094970">
    <property type="protein sequence ID" value="UYM07657.1"/>
    <property type="molecule type" value="Genomic_DNA"/>
</dbReference>
<dbReference type="PANTHER" id="PTHR38011:SF2">
    <property type="entry name" value="BIFUNCTIONAL DEAMINASE-REDUCTASE DOMAIN PROTEIN"/>
    <property type="match status" value="1"/>
</dbReference>
<dbReference type="AlphaFoldDB" id="A0AA46TLS9"/>
<dbReference type="GO" id="GO:0008703">
    <property type="term" value="F:5-amino-6-(5-phosphoribosylamino)uracil reductase activity"/>
    <property type="evidence" value="ECO:0007669"/>
    <property type="project" value="InterPro"/>
</dbReference>
<dbReference type="PANTHER" id="PTHR38011">
    <property type="entry name" value="DIHYDROFOLATE REDUCTASE FAMILY PROTEIN (AFU_ORTHOLOGUE AFUA_8G06820)"/>
    <property type="match status" value="1"/>
</dbReference>
<sequence length="187" mass="20059">MRKIVAGLYASLAGVVDSGGSDSWQAPYLDAEALAGIEAGIAQADAILLGRRTYLEFAELWPAQPDSPMTRFMNETPKYIASTTLQSVEWTNSRLLTGELTEALRTLRSQPGKNILVPGSPRLVRVLLETGMLDELHLNILPIAVGSGTHLFDGLADHVGLDLVEVTPLRSGVLSAAYHPAEPGSNR</sequence>
<proteinExistence type="predicted"/>
<evidence type="ECO:0000259" key="1">
    <source>
        <dbReference type="Pfam" id="PF01872"/>
    </source>
</evidence>
<dbReference type="Pfam" id="PF01872">
    <property type="entry name" value="RibD_C"/>
    <property type="match status" value="1"/>
</dbReference>
<keyword evidence="3" id="KW-1185">Reference proteome</keyword>
<accession>A0AA46TLS9</accession>
<dbReference type="SUPFAM" id="SSF53597">
    <property type="entry name" value="Dihydrofolate reductase-like"/>
    <property type="match status" value="1"/>
</dbReference>
<reference evidence="2" key="1">
    <citation type="submission" date="2022-01" db="EMBL/GenBank/DDBJ databases">
        <title>Nocardioidaceae gen. sp. A5X3R13.</title>
        <authorList>
            <person name="Lopez Marin M.A."/>
            <person name="Uhlik O."/>
        </authorList>
    </citation>
    <scope>NUCLEOTIDE SEQUENCE</scope>
    <source>
        <strain evidence="2">A5X3R13</strain>
    </source>
</reference>
<feature type="domain" description="Bacterial bifunctional deaminase-reductase C-terminal" evidence="1">
    <location>
        <begin position="3"/>
        <end position="174"/>
    </location>
</feature>
<protein>
    <submittedName>
        <fullName evidence="2">Dihydrofolate reductase family protein</fullName>
    </submittedName>
</protein>
<dbReference type="InterPro" id="IPR050765">
    <property type="entry name" value="Riboflavin_Biosynth_HTPR"/>
</dbReference>
<dbReference type="GO" id="GO:0009231">
    <property type="term" value="P:riboflavin biosynthetic process"/>
    <property type="evidence" value="ECO:0007669"/>
    <property type="project" value="InterPro"/>
</dbReference>
<dbReference type="InterPro" id="IPR024072">
    <property type="entry name" value="DHFR-like_dom_sf"/>
</dbReference>
<evidence type="ECO:0000313" key="2">
    <source>
        <dbReference type="EMBL" id="UYM07657.1"/>
    </source>
</evidence>